<keyword evidence="2" id="KW-1185">Reference proteome</keyword>
<dbReference type="Proteomes" id="UP000238479">
    <property type="component" value="Chromosome 6"/>
</dbReference>
<accession>A0A2P6PVC5</accession>
<dbReference type="EMBL" id="PDCK01000044">
    <property type="protein sequence ID" value="PRQ25868.1"/>
    <property type="molecule type" value="Genomic_DNA"/>
</dbReference>
<dbReference type="AlphaFoldDB" id="A0A2P6PVC5"/>
<name>A0A2P6PVC5_ROSCH</name>
<sequence length="44" mass="5368">MKAWPLKCLSWQLRRKTNVYKLYKHQILCTILNVKMPARCKFKS</sequence>
<organism evidence="1 2">
    <name type="scientific">Rosa chinensis</name>
    <name type="common">China rose</name>
    <dbReference type="NCBI Taxonomy" id="74649"/>
    <lineage>
        <taxon>Eukaryota</taxon>
        <taxon>Viridiplantae</taxon>
        <taxon>Streptophyta</taxon>
        <taxon>Embryophyta</taxon>
        <taxon>Tracheophyta</taxon>
        <taxon>Spermatophyta</taxon>
        <taxon>Magnoliopsida</taxon>
        <taxon>eudicotyledons</taxon>
        <taxon>Gunneridae</taxon>
        <taxon>Pentapetalae</taxon>
        <taxon>rosids</taxon>
        <taxon>fabids</taxon>
        <taxon>Rosales</taxon>
        <taxon>Rosaceae</taxon>
        <taxon>Rosoideae</taxon>
        <taxon>Rosoideae incertae sedis</taxon>
        <taxon>Rosa</taxon>
    </lineage>
</organism>
<dbReference type="Gramene" id="PRQ25868">
    <property type="protein sequence ID" value="PRQ25868"/>
    <property type="gene ID" value="RchiOBHm_Chr6g0288301"/>
</dbReference>
<reference evidence="1 2" key="1">
    <citation type="journal article" date="2018" name="Nat. Genet.">
        <title>The Rosa genome provides new insights in the design of modern roses.</title>
        <authorList>
            <person name="Bendahmane M."/>
        </authorList>
    </citation>
    <scope>NUCLEOTIDE SEQUENCE [LARGE SCALE GENOMIC DNA]</scope>
    <source>
        <strain evidence="2">cv. Old Blush</strain>
    </source>
</reference>
<gene>
    <name evidence="1" type="ORF">RchiOBHm_Chr6g0288301</name>
</gene>
<protein>
    <submittedName>
        <fullName evidence="1">Uncharacterized protein</fullName>
    </submittedName>
</protein>
<evidence type="ECO:0000313" key="1">
    <source>
        <dbReference type="EMBL" id="PRQ25868.1"/>
    </source>
</evidence>
<proteinExistence type="predicted"/>
<comment type="caution">
    <text evidence="1">The sequence shown here is derived from an EMBL/GenBank/DDBJ whole genome shotgun (WGS) entry which is preliminary data.</text>
</comment>
<evidence type="ECO:0000313" key="2">
    <source>
        <dbReference type="Proteomes" id="UP000238479"/>
    </source>
</evidence>